<dbReference type="OMA" id="GRDVKMR"/>
<sequence length="420" mass="47194">MLGAGLQFNRSRNDDRFYIPAKGRNNFNQNHKNPHLQRTQSDVVNGGLAGGSQCREKSVVTGSREPDNRVEQTPVPAALPAFEPVALPLSNVERFLESITPSVNAQYLSKTTVRGWRTCDVEYQPYFMLSDLWESFKEWSAYGAGVPLVLNGSDSVVQYYVPSLSAIQIYVKSRRRTSEDGDADCFSRDSSSDGSSDSERDKGLACSRGQRSHYNHPSDVTLKMDRLLLRDQHTAMQEGFSSDEAEPGTAQGRLLFEFYEHDPPFCREPLADKASAVLLFYHLISDLALRFSELKSLRSCDVLSSSWFSVAWYPIYRIPMGPTLKDLEACFLTYHSLYTPMGGASAAQAPNVIYPSEIDGIPRISLPVFGLSSYKFRGPLWISNSGSDRQLVNSLSQAADSWLRQLQVHHPDYLFFCRHR</sequence>
<accession>A0A803KUW5</accession>
<protein>
    <recommendedName>
        <fullName evidence="4">DUF789 family protein</fullName>
    </recommendedName>
</protein>
<reference evidence="2" key="2">
    <citation type="submission" date="2021-03" db="UniProtKB">
        <authorList>
            <consortium name="EnsemblPlants"/>
        </authorList>
    </citation>
    <scope>IDENTIFICATION</scope>
</reference>
<dbReference type="EnsemblPlants" id="AUR62002823-RA">
    <property type="protein sequence ID" value="AUR62002823-RA:cds"/>
    <property type="gene ID" value="AUR62002823"/>
</dbReference>
<proteinExistence type="predicted"/>
<feature type="region of interest" description="Disordered" evidence="1">
    <location>
        <begin position="179"/>
        <end position="217"/>
    </location>
</feature>
<keyword evidence="3" id="KW-1185">Reference proteome</keyword>
<dbReference type="Proteomes" id="UP000596660">
    <property type="component" value="Unplaced"/>
</dbReference>
<evidence type="ECO:0008006" key="4">
    <source>
        <dbReference type="Google" id="ProtNLM"/>
    </source>
</evidence>
<dbReference type="Pfam" id="PF05623">
    <property type="entry name" value="DUF789"/>
    <property type="match status" value="1"/>
</dbReference>
<name>A0A803KUW5_CHEQI</name>
<evidence type="ECO:0000313" key="3">
    <source>
        <dbReference type="Proteomes" id="UP000596660"/>
    </source>
</evidence>
<dbReference type="Gramene" id="AUR62002823-RA">
    <property type="protein sequence ID" value="AUR62002823-RA:cds"/>
    <property type="gene ID" value="AUR62002823"/>
</dbReference>
<feature type="compositionally biased region" description="Basic and acidic residues" evidence="1">
    <location>
        <begin position="185"/>
        <end position="203"/>
    </location>
</feature>
<evidence type="ECO:0000313" key="2">
    <source>
        <dbReference type="EnsemblPlants" id="AUR62002823-RA:cds"/>
    </source>
</evidence>
<evidence type="ECO:0000256" key="1">
    <source>
        <dbReference type="SAM" id="MobiDB-lite"/>
    </source>
</evidence>
<dbReference type="AlphaFoldDB" id="A0A803KUW5"/>
<dbReference type="PANTHER" id="PTHR31343">
    <property type="entry name" value="T15D22.8"/>
    <property type="match status" value="1"/>
</dbReference>
<reference evidence="2" key="1">
    <citation type="journal article" date="2017" name="Nature">
        <title>The genome of Chenopodium quinoa.</title>
        <authorList>
            <person name="Jarvis D.E."/>
            <person name="Ho Y.S."/>
            <person name="Lightfoot D.J."/>
            <person name="Schmoeckel S.M."/>
            <person name="Li B."/>
            <person name="Borm T.J.A."/>
            <person name="Ohyanagi H."/>
            <person name="Mineta K."/>
            <person name="Michell C.T."/>
            <person name="Saber N."/>
            <person name="Kharbatia N.M."/>
            <person name="Rupper R.R."/>
            <person name="Sharp A.R."/>
            <person name="Dally N."/>
            <person name="Boughton B.A."/>
            <person name="Woo Y.H."/>
            <person name="Gao G."/>
            <person name="Schijlen E.G.W.M."/>
            <person name="Guo X."/>
            <person name="Momin A.A."/>
            <person name="Negrao S."/>
            <person name="Al-Babili S."/>
            <person name="Gehring C."/>
            <person name="Roessner U."/>
            <person name="Jung C."/>
            <person name="Murphy K."/>
            <person name="Arold S.T."/>
            <person name="Gojobori T."/>
            <person name="van der Linden C.G."/>
            <person name="van Loo E.N."/>
            <person name="Jellen E.N."/>
            <person name="Maughan P.J."/>
            <person name="Tester M."/>
        </authorList>
    </citation>
    <scope>NUCLEOTIDE SEQUENCE [LARGE SCALE GENOMIC DNA]</scope>
    <source>
        <strain evidence="2">cv. PI 614886</strain>
    </source>
</reference>
<dbReference type="InterPro" id="IPR008507">
    <property type="entry name" value="DUF789"/>
</dbReference>
<dbReference type="PANTHER" id="PTHR31343:SF42">
    <property type="entry name" value="T15D22.8"/>
    <property type="match status" value="1"/>
</dbReference>
<organism evidence="2 3">
    <name type="scientific">Chenopodium quinoa</name>
    <name type="common">Quinoa</name>
    <dbReference type="NCBI Taxonomy" id="63459"/>
    <lineage>
        <taxon>Eukaryota</taxon>
        <taxon>Viridiplantae</taxon>
        <taxon>Streptophyta</taxon>
        <taxon>Embryophyta</taxon>
        <taxon>Tracheophyta</taxon>
        <taxon>Spermatophyta</taxon>
        <taxon>Magnoliopsida</taxon>
        <taxon>eudicotyledons</taxon>
        <taxon>Gunneridae</taxon>
        <taxon>Pentapetalae</taxon>
        <taxon>Caryophyllales</taxon>
        <taxon>Chenopodiaceae</taxon>
        <taxon>Chenopodioideae</taxon>
        <taxon>Atripliceae</taxon>
        <taxon>Chenopodium</taxon>
    </lineage>
</organism>